<dbReference type="GO" id="GO:0003700">
    <property type="term" value="F:DNA-binding transcription factor activity"/>
    <property type="evidence" value="ECO:0007669"/>
    <property type="project" value="InterPro"/>
</dbReference>
<accession>A0A176X8M1</accession>
<dbReference type="InterPro" id="IPR036388">
    <property type="entry name" value="WH-like_DNA-bd_sf"/>
</dbReference>
<gene>
    <name evidence="7" type="ORF">A7J57_04000</name>
</gene>
<reference evidence="7 8" key="1">
    <citation type="submission" date="2016-05" db="EMBL/GenBank/DDBJ databases">
        <authorList>
            <person name="Lavstsen T."/>
            <person name="Jespersen J.S."/>
        </authorList>
    </citation>
    <scope>NUCLEOTIDE SEQUENCE [LARGE SCALE GENOMIC DNA]</scope>
    <source>
        <strain evidence="7 8">KCJ1736</strain>
    </source>
</reference>
<sequence>MDQIAAGTRIERVMANVRQRIAARSLVPGARLPSVRALAKTMQVSTSTVVEAYDRLVADGTINSRPGSGFFVSGPLAPLSLANIEPQLDRAVDPLWVSRQSLEEGAALAKPGCGWLPASWMPQEALRRAMRGLARADAALLTDYGTPMGLLPLRQLLSRRLAEHGVQANASQIMLTESGTQAIDLLCRFLLQPGDAVIVDDPCYFNFHALLRAHRVKIIGVPYTPTGPDLPLFEQALRDHQPRLYITNSAIHNPTGARLSAVSAHRLLMLAEQAGLTIVEDDIFADFETQPSPRLAAFDGLNRVVQIGSFSKTLSASVRCGFIAAPAAWVDALTDLKIATTFGGTHFSAALVHTLLTDGSYRKHVEVLRHRLADKMAEMSARLRSIGCVPWIEPQAGMFLWCRLPDGIDAADVARRALARRMVLAPGNVFSSSQSASGFMRFNVSQMADSHVMTVLTEALLQQP</sequence>
<evidence type="ECO:0000256" key="1">
    <source>
        <dbReference type="ARBA" id="ARBA00005384"/>
    </source>
</evidence>
<dbReference type="InterPro" id="IPR015424">
    <property type="entry name" value="PyrdxlP-dep_Trfase"/>
</dbReference>
<dbReference type="InterPro" id="IPR015422">
    <property type="entry name" value="PyrdxlP-dep_Trfase_small"/>
</dbReference>
<dbReference type="SUPFAM" id="SSF53383">
    <property type="entry name" value="PLP-dependent transferases"/>
    <property type="match status" value="1"/>
</dbReference>
<keyword evidence="3" id="KW-0805">Transcription regulation</keyword>
<dbReference type="GO" id="GO:0030170">
    <property type="term" value="F:pyridoxal phosphate binding"/>
    <property type="evidence" value="ECO:0007669"/>
    <property type="project" value="InterPro"/>
</dbReference>
<comment type="caution">
    <text evidence="7">The sequence shown here is derived from an EMBL/GenBank/DDBJ whole genome shotgun (WGS) entry which is preliminary data.</text>
</comment>
<dbReference type="Gene3D" id="3.90.1150.10">
    <property type="entry name" value="Aspartate Aminotransferase, domain 1"/>
    <property type="match status" value="1"/>
</dbReference>
<protein>
    <submittedName>
        <fullName evidence="7">GntR family transcriptional regulator</fullName>
    </submittedName>
</protein>
<dbReference type="AlphaFoldDB" id="A0A176X8M1"/>
<comment type="similarity">
    <text evidence="1">In the C-terminal section; belongs to the class-I pyridoxal-phosphate-dependent aminotransferase family.</text>
</comment>
<dbReference type="SUPFAM" id="SSF46785">
    <property type="entry name" value="Winged helix' DNA-binding domain"/>
    <property type="match status" value="1"/>
</dbReference>
<dbReference type="InterPro" id="IPR015421">
    <property type="entry name" value="PyrdxlP-dep_Trfase_major"/>
</dbReference>
<dbReference type="InterPro" id="IPR000524">
    <property type="entry name" value="Tscrpt_reg_HTH_GntR"/>
</dbReference>
<dbReference type="SMART" id="SM00345">
    <property type="entry name" value="HTH_GNTR"/>
    <property type="match status" value="1"/>
</dbReference>
<organism evidence="7 8">
    <name type="scientific">Agrobacterium tumefaciens</name>
    <dbReference type="NCBI Taxonomy" id="358"/>
    <lineage>
        <taxon>Bacteria</taxon>
        <taxon>Pseudomonadati</taxon>
        <taxon>Pseudomonadota</taxon>
        <taxon>Alphaproteobacteria</taxon>
        <taxon>Hyphomicrobiales</taxon>
        <taxon>Rhizobiaceae</taxon>
        <taxon>Rhizobium/Agrobacterium group</taxon>
        <taxon>Agrobacterium</taxon>
        <taxon>Agrobacterium tumefaciens complex</taxon>
    </lineage>
</organism>
<dbReference type="Gene3D" id="1.10.10.10">
    <property type="entry name" value="Winged helix-like DNA-binding domain superfamily/Winged helix DNA-binding domain"/>
    <property type="match status" value="1"/>
</dbReference>
<dbReference type="CDD" id="cd00609">
    <property type="entry name" value="AAT_like"/>
    <property type="match status" value="1"/>
</dbReference>
<dbReference type="InterPro" id="IPR036390">
    <property type="entry name" value="WH_DNA-bd_sf"/>
</dbReference>
<dbReference type="InterPro" id="IPR004839">
    <property type="entry name" value="Aminotransferase_I/II_large"/>
</dbReference>
<dbReference type="GO" id="GO:0003677">
    <property type="term" value="F:DNA binding"/>
    <property type="evidence" value="ECO:0007669"/>
    <property type="project" value="UniProtKB-KW"/>
</dbReference>
<dbReference type="EMBL" id="LXPS01000022">
    <property type="protein sequence ID" value="OAE43445.1"/>
    <property type="molecule type" value="Genomic_DNA"/>
</dbReference>
<evidence type="ECO:0000256" key="3">
    <source>
        <dbReference type="ARBA" id="ARBA00023015"/>
    </source>
</evidence>
<keyword evidence="2" id="KW-0663">Pyridoxal phosphate</keyword>
<evidence type="ECO:0000256" key="4">
    <source>
        <dbReference type="ARBA" id="ARBA00023125"/>
    </source>
</evidence>
<dbReference type="Gene3D" id="3.40.640.10">
    <property type="entry name" value="Type I PLP-dependent aspartate aminotransferase-like (Major domain)"/>
    <property type="match status" value="1"/>
</dbReference>
<evidence type="ECO:0000259" key="6">
    <source>
        <dbReference type="PROSITE" id="PS50949"/>
    </source>
</evidence>
<keyword evidence="5" id="KW-0804">Transcription</keyword>
<dbReference type="Pfam" id="PF00392">
    <property type="entry name" value="GntR"/>
    <property type="match status" value="1"/>
</dbReference>
<feature type="domain" description="HTH gntR-type" evidence="6">
    <location>
        <begin position="7"/>
        <end position="75"/>
    </location>
</feature>
<proteinExistence type="inferred from homology"/>
<evidence type="ECO:0000256" key="2">
    <source>
        <dbReference type="ARBA" id="ARBA00022898"/>
    </source>
</evidence>
<dbReference type="PANTHER" id="PTHR46577">
    <property type="entry name" value="HTH-TYPE TRANSCRIPTIONAL REGULATORY PROTEIN GABR"/>
    <property type="match status" value="1"/>
</dbReference>
<dbReference type="Pfam" id="PF00155">
    <property type="entry name" value="Aminotran_1_2"/>
    <property type="match status" value="1"/>
</dbReference>
<dbReference type="PANTHER" id="PTHR46577:SF2">
    <property type="entry name" value="TRANSCRIPTIONAL REGULATORY PROTEIN"/>
    <property type="match status" value="1"/>
</dbReference>
<evidence type="ECO:0000256" key="5">
    <source>
        <dbReference type="ARBA" id="ARBA00023163"/>
    </source>
</evidence>
<dbReference type="PROSITE" id="PS50949">
    <property type="entry name" value="HTH_GNTR"/>
    <property type="match status" value="1"/>
</dbReference>
<evidence type="ECO:0000313" key="8">
    <source>
        <dbReference type="Proteomes" id="UP000077098"/>
    </source>
</evidence>
<dbReference type="Proteomes" id="UP000077098">
    <property type="component" value="Unassembled WGS sequence"/>
</dbReference>
<dbReference type="CDD" id="cd07377">
    <property type="entry name" value="WHTH_GntR"/>
    <property type="match status" value="1"/>
</dbReference>
<keyword evidence="4" id="KW-0238">DNA-binding</keyword>
<evidence type="ECO:0000313" key="7">
    <source>
        <dbReference type="EMBL" id="OAE43445.1"/>
    </source>
</evidence>
<dbReference type="InterPro" id="IPR051446">
    <property type="entry name" value="HTH_trans_reg/aminotransferase"/>
</dbReference>
<name>A0A176X8M1_AGRTU</name>